<evidence type="ECO:0000313" key="5">
    <source>
        <dbReference type="EMBL" id="MBI4727748.1"/>
    </source>
</evidence>
<dbReference type="SUPFAM" id="SSF52540">
    <property type="entry name" value="P-loop containing nucleoside triphosphate hydrolases"/>
    <property type="match status" value="1"/>
</dbReference>
<evidence type="ECO:0000256" key="2">
    <source>
        <dbReference type="ARBA" id="ARBA00022741"/>
    </source>
</evidence>
<dbReference type="Proteomes" id="UP000736328">
    <property type="component" value="Unassembled WGS sequence"/>
</dbReference>
<proteinExistence type="predicted"/>
<dbReference type="PANTHER" id="PTHR42734">
    <property type="entry name" value="METAL TRANSPORT SYSTEM ATP-BINDING PROTEIN TM_0124-RELATED"/>
    <property type="match status" value="1"/>
</dbReference>
<dbReference type="Gene3D" id="3.40.50.300">
    <property type="entry name" value="P-loop containing nucleotide triphosphate hydrolases"/>
    <property type="match status" value="1"/>
</dbReference>
<dbReference type="InterPro" id="IPR050153">
    <property type="entry name" value="Metal_Ion_Import_ABC"/>
</dbReference>
<dbReference type="PANTHER" id="PTHR42734:SF7">
    <property type="entry name" value="ATP-BINDING COMPONENT OF ABC TRANSPORTER-RELATED"/>
    <property type="match status" value="1"/>
</dbReference>
<dbReference type="GO" id="GO:0005524">
    <property type="term" value="F:ATP binding"/>
    <property type="evidence" value="ECO:0007669"/>
    <property type="project" value="UniProtKB-KW"/>
</dbReference>
<keyword evidence="3 5" id="KW-0067">ATP-binding</keyword>
<organism evidence="5 6">
    <name type="scientific">candidate division TA06 bacterium</name>
    <dbReference type="NCBI Taxonomy" id="2250710"/>
    <lineage>
        <taxon>Bacteria</taxon>
        <taxon>Bacteria division TA06</taxon>
    </lineage>
</organism>
<dbReference type="InterPro" id="IPR003439">
    <property type="entry name" value="ABC_transporter-like_ATP-bd"/>
</dbReference>
<name>A0A933IG20_UNCT6</name>
<gene>
    <name evidence="5" type="ORF">HY768_11115</name>
</gene>
<dbReference type="GO" id="GO:0016887">
    <property type="term" value="F:ATP hydrolysis activity"/>
    <property type="evidence" value="ECO:0007669"/>
    <property type="project" value="InterPro"/>
</dbReference>
<feature type="non-terminal residue" evidence="5">
    <location>
        <position position="255"/>
    </location>
</feature>
<dbReference type="InterPro" id="IPR017871">
    <property type="entry name" value="ABC_transporter-like_CS"/>
</dbReference>
<comment type="caution">
    <text evidence="5">The sequence shown here is derived from an EMBL/GenBank/DDBJ whole genome shotgun (WGS) entry which is preliminary data.</text>
</comment>
<dbReference type="Pfam" id="PF00005">
    <property type="entry name" value="ABC_tran"/>
    <property type="match status" value="1"/>
</dbReference>
<evidence type="ECO:0000256" key="1">
    <source>
        <dbReference type="ARBA" id="ARBA00022448"/>
    </source>
</evidence>
<reference evidence="5" key="1">
    <citation type="submission" date="2020-07" db="EMBL/GenBank/DDBJ databases">
        <title>Huge and variable diversity of episymbiotic CPR bacteria and DPANN archaea in groundwater ecosystems.</title>
        <authorList>
            <person name="He C.Y."/>
            <person name="Keren R."/>
            <person name="Whittaker M."/>
            <person name="Farag I.F."/>
            <person name="Doudna J."/>
            <person name="Cate J.H.D."/>
            <person name="Banfield J.F."/>
        </authorList>
    </citation>
    <scope>NUCLEOTIDE SEQUENCE</scope>
    <source>
        <strain evidence="5">NC_groundwater_1520_Pr4_B-0.1um_53_5</strain>
    </source>
</reference>
<evidence type="ECO:0000256" key="3">
    <source>
        <dbReference type="ARBA" id="ARBA00022840"/>
    </source>
</evidence>
<dbReference type="InterPro" id="IPR003593">
    <property type="entry name" value="AAA+_ATPase"/>
</dbReference>
<dbReference type="EMBL" id="JACQXR010000154">
    <property type="protein sequence ID" value="MBI4727748.1"/>
    <property type="molecule type" value="Genomic_DNA"/>
</dbReference>
<sequence length="255" mass="27680">MIMAEKTIQNTNSCGSCCTKLVQVGVKLGNNVILEDISLHLHCGQLTAIVGPNGAGKTTLLKTILGEVPHTGHVHFLDSGQKRRDKPFIGYVPQRLEFDPSAPMTVADLFGAALQKRPAWMGLAKVQRKIVEESLNAAGAGHLLNRKLGQLSGGELQRVMLALALTPLPDLLLLDEPVSGVDMAGVEAFYEMVSQLRKRYHLSIILVTHDLAAVSGFADRMIFLDKKIIAQGLPDQVLGHPLVQQIFGRLKPESN</sequence>
<protein>
    <submittedName>
        <fullName evidence="5">Metal ABC transporter ATP-binding protein</fullName>
    </submittedName>
</protein>
<dbReference type="PROSITE" id="PS00211">
    <property type="entry name" value="ABC_TRANSPORTER_1"/>
    <property type="match status" value="1"/>
</dbReference>
<dbReference type="SMART" id="SM00382">
    <property type="entry name" value="AAA"/>
    <property type="match status" value="1"/>
</dbReference>
<keyword evidence="1" id="KW-0813">Transport</keyword>
<evidence type="ECO:0000313" key="6">
    <source>
        <dbReference type="Proteomes" id="UP000736328"/>
    </source>
</evidence>
<dbReference type="AlphaFoldDB" id="A0A933IG20"/>
<evidence type="ECO:0000259" key="4">
    <source>
        <dbReference type="PROSITE" id="PS50893"/>
    </source>
</evidence>
<dbReference type="PROSITE" id="PS50893">
    <property type="entry name" value="ABC_TRANSPORTER_2"/>
    <property type="match status" value="1"/>
</dbReference>
<dbReference type="InterPro" id="IPR027417">
    <property type="entry name" value="P-loop_NTPase"/>
</dbReference>
<keyword evidence="2" id="KW-0547">Nucleotide-binding</keyword>
<feature type="domain" description="ABC transporter" evidence="4">
    <location>
        <begin position="19"/>
        <end position="250"/>
    </location>
</feature>
<accession>A0A933IG20</accession>